<evidence type="ECO:0000313" key="7">
    <source>
        <dbReference type="Proteomes" id="UP001169063"/>
    </source>
</evidence>
<keyword evidence="2" id="KW-0812">Transmembrane</keyword>
<dbReference type="Pfam" id="PF03544">
    <property type="entry name" value="TonB_C"/>
    <property type="match status" value="1"/>
</dbReference>
<feature type="domain" description="TonB C-terminal" evidence="5">
    <location>
        <begin position="27"/>
        <end position="101"/>
    </location>
</feature>
<reference evidence="6" key="1">
    <citation type="submission" date="2023-07" db="EMBL/GenBank/DDBJ databases">
        <title>Brevundimonas soil sp. nov., isolated from the soil of chemical plant.</title>
        <authorList>
            <person name="Wu N."/>
        </authorList>
    </citation>
    <scope>NUCLEOTIDE SEQUENCE</scope>
    <source>
        <strain evidence="6">XZ-24</strain>
    </source>
</reference>
<dbReference type="Gene3D" id="3.30.2420.10">
    <property type="entry name" value="TonB"/>
    <property type="match status" value="1"/>
</dbReference>
<proteinExistence type="predicted"/>
<keyword evidence="7" id="KW-1185">Reference proteome</keyword>
<comment type="caution">
    <text evidence="6">The sequence shown here is derived from an EMBL/GenBank/DDBJ whole genome shotgun (WGS) entry which is preliminary data.</text>
</comment>
<dbReference type="InterPro" id="IPR037682">
    <property type="entry name" value="TonB_C"/>
</dbReference>
<evidence type="ECO:0000256" key="1">
    <source>
        <dbReference type="ARBA" id="ARBA00004167"/>
    </source>
</evidence>
<comment type="subcellular location">
    <subcellularLocation>
        <location evidence="1">Membrane</location>
        <topology evidence="1">Single-pass membrane protein</topology>
    </subcellularLocation>
</comment>
<evidence type="ECO:0000313" key="6">
    <source>
        <dbReference type="EMBL" id="MDO1559217.1"/>
    </source>
</evidence>
<organism evidence="6 7">
    <name type="scientific">Peiella sedimenti</name>
    <dbReference type="NCBI Taxonomy" id="3061083"/>
    <lineage>
        <taxon>Bacteria</taxon>
        <taxon>Pseudomonadati</taxon>
        <taxon>Pseudomonadota</taxon>
        <taxon>Alphaproteobacteria</taxon>
        <taxon>Caulobacterales</taxon>
        <taxon>Caulobacteraceae</taxon>
        <taxon>Peiella</taxon>
    </lineage>
</organism>
<keyword evidence="3" id="KW-1133">Transmembrane helix</keyword>
<dbReference type="RefSeq" id="WP_302109639.1">
    <property type="nucleotide sequence ID" value="NZ_JAUKTR010000002.1"/>
</dbReference>
<name>A0ABT8SKX2_9CAUL</name>
<evidence type="ECO:0000256" key="3">
    <source>
        <dbReference type="ARBA" id="ARBA00022989"/>
    </source>
</evidence>
<evidence type="ECO:0000256" key="4">
    <source>
        <dbReference type="ARBA" id="ARBA00023136"/>
    </source>
</evidence>
<dbReference type="Proteomes" id="UP001169063">
    <property type="component" value="Unassembled WGS sequence"/>
</dbReference>
<protein>
    <submittedName>
        <fullName evidence="6">TonB family protein</fullName>
    </submittedName>
</protein>
<keyword evidence="4" id="KW-0472">Membrane</keyword>
<dbReference type="EMBL" id="JAUKTR010000002">
    <property type="protein sequence ID" value="MDO1559217.1"/>
    <property type="molecule type" value="Genomic_DNA"/>
</dbReference>
<evidence type="ECO:0000259" key="5">
    <source>
        <dbReference type="Pfam" id="PF03544"/>
    </source>
</evidence>
<accession>A0ABT8SKX2</accession>
<evidence type="ECO:0000256" key="2">
    <source>
        <dbReference type="ARBA" id="ARBA00022692"/>
    </source>
</evidence>
<sequence>MFVTAALAVALLAQEPTAVDTGEPEGFPAEALRRNIRSGSVTLRCRVIHDGSAQHCEVIEESPAGMGFGEAALRAAAQFRFRSERGGPGSGAVVTIPLRFEAPEAPEAPEAGAR</sequence>
<dbReference type="NCBIfam" id="TIGR01352">
    <property type="entry name" value="tonB_Cterm"/>
    <property type="match status" value="1"/>
</dbReference>
<dbReference type="SUPFAM" id="SSF74653">
    <property type="entry name" value="TolA/TonB C-terminal domain"/>
    <property type="match status" value="1"/>
</dbReference>
<gene>
    <name evidence="6" type="ORF">Q0812_07220</name>
</gene>
<dbReference type="InterPro" id="IPR006260">
    <property type="entry name" value="TonB/TolA_C"/>
</dbReference>